<evidence type="ECO:0000313" key="2">
    <source>
        <dbReference type="Proteomes" id="UP000580250"/>
    </source>
</evidence>
<evidence type="ECO:0000313" key="1">
    <source>
        <dbReference type="EMBL" id="CAD2192543.1"/>
    </source>
</evidence>
<sequence>MAIAEVFCISIDASIFDLMYSRNAISLSLFVIIGDVSGKFSFPKQFYFYQVLEEILGRIIYIGPNVDGHAIH</sequence>
<dbReference type="EMBL" id="CAJEWN010000954">
    <property type="protein sequence ID" value="CAD2192543.1"/>
    <property type="molecule type" value="Genomic_DNA"/>
</dbReference>
<name>A0A6V7X013_MELEN</name>
<protein>
    <submittedName>
        <fullName evidence="1">Uncharacterized protein</fullName>
    </submittedName>
</protein>
<organism evidence="1 2">
    <name type="scientific">Meloidogyne enterolobii</name>
    <name type="common">Root-knot nematode worm</name>
    <name type="synonym">Meloidogyne mayaguensis</name>
    <dbReference type="NCBI Taxonomy" id="390850"/>
    <lineage>
        <taxon>Eukaryota</taxon>
        <taxon>Metazoa</taxon>
        <taxon>Ecdysozoa</taxon>
        <taxon>Nematoda</taxon>
        <taxon>Chromadorea</taxon>
        <taxon>Rhabditida</taxon>
        <taxon>Tylenchina</taxon>
        <taxon>Tylenchomorpha</taxon>
        <taxon>Tylenchoidea</taxon>
        <taxon>Meloidogynidae</taxon>
        <taxon>Meloidogyninae</taxon>
        <taxon>Meloidogyne</taxon>
    </lineage>
</organism>
<accession>A0A6V7X013</accession>
<dbReference type="Proteomes" id="UP000580250">
    <property type="component" value="Unassembled WGS sequence"/>
</dbReference>
<proteinExistence type="predicted"/>
<comment type="caution">
    <text evidence="1">The sequence shown here is derived from an EMBL/GenBank/DDBJ whole genome shotgun (WGS) entry which is preliminary data.</text>
</comment>
<reference evidence="1 2" key="1">
    <citation type="submission" date="2020-08" db="EMBL/GenBank/DDBJ databases">
        <authorList>
            <person name="Koutsovoulos G."/>
            <person name="Danchin GJ E."/>
        </authorList>
    </citation>
    <scope>NUCLEOTIDE SEQUENCE [LARGE SCALE GENOMIC DNA]</scope>
</reference>
<dbReference type="AlphaFoldDB" id="A0A6V7X013"/>
<gene>
    <name evidence="1" type="ORF">MENT_LOCUS45435</name>
</gene>